<protein>
    <submittedName>
        <fullName evidence="2">Glucose/arabinose dehydrogenase</fullName>
    </submittedName>
</protein>
<dbReference type="InterPro" id="IPR011042">
    <property type="entry name" value="6-blade_b-propeller_TolB-like"/>
</dbReference>
<organism evidence="2 3">
    <name type="scientific">Siminovitchia thermophila</name>
    <dbReference type="NCBI Taxonomy" id="1245522"/>
    <lineage>
        <taxon>Bacteria</taxon>
        <taxon>Bacillati</taxon>
        <taxon>Bacillota</taxon>
        <taxon>Bacilli</taxon>
        <taxon>Bacillales</taxon>
        <taxon>Bacillaceae</taxon>
        <taxon>Siminovitchia</taxon>
    </lineage>
</organism>
<sequence length="360" mass="39456">MKKVWYVLMILFVVAACSKKEQEQNESAERKEEAPASGRVAPEVIADHLSVPWSITKKGSQFYISERNGAIVSVDPESGEYSRLPVMTTKDIFTGGEAGFLGLELIPNTDLEAFAYHTYEENGDIFNRLIRLKKEADGWMETDSILEGIPGAHIHDGGRIKIGPDGKVFITTGDASAPDLAQDVNSLAGKILRVEMDGTIPSDNPFPNSPVYSYGHRNPQGITWDDNGNMYASEHGSSAHDELNQIEPGKNYGWPVIQGDEQQAGMETPMFHTGEKTWAPGGIAYANGRLYIAGLRGQAVFQYDLSTGNADIFQTGQGRTRDIFIEKNDLFFITNNTDGRGTPAANDDKLLHLELNGAPD</sequence>
<dbReference type="EMBL" id="JAFBFH010000009">
    <property type="protein sequence ID" value="MBM7714760.1"/>
    <property type="molecule type" value="Genomic_DNA"/>
</dbReference>
<dbReference type="PANTHER" id="PTHR19328:SF13">
    <property type="entry name" value="HIPL1 PROTEIN"/>
    <property type="match status" value="1"/>
</dbReference>
<feature type="domain" description="Glucose/Sorbosone dehydrogenase" evidence="1">
    <location>
        <begin position="50"/>
        <end position="340"/>
    </location>
</feature>
<evidence type="ECO:0000313" key="2">
    <source>
        <dbReference type="EMBL" id="MBM7714760.1"/>
    </source>
</evidence>
<evidence type="ECO:0000313" key="3">
    <source>
        <dbReference type="Proteomes" id="UP000823485"/>
    </source>
</evidence>
<dbReference type="Gene3D" id="2.120.10.30">
    <property type="entry name" value="TolB, C-terminal domain"/>
    <property type="match status" value="1"/>
</dbReference>
<comment type="caution">
    <text evidence="2">The sequence shown here is derived from an EMBL/GenBank/DDBJ whole genome shotgun (WGS) entry which is preliminary data.</text>
</comment>
<dbReference type="Proteomes" id="UP000823485">
    <property type="component" value="Unassembled WGS sequence"/>
</dbReference>
<dbReference type="InterPro" id="IPR012938">
    <property type="entry name" value="Glc/Sorbosone_DH"/>
</dbReference>
<keyword evidence="3" id="KW-1185">Reference proteome</keyword>
<proteinExistence type="predicted"/>
<dbReference type="Pfam" id="PF07995">
    <property type="entry name" value="GSDH"/>
    <property type="match status" value="1"/>
</dbReference>
<dbReference type="RefSeq" id="WP_077110140.1">
    <property type="nucleotide sequence ID" value="NZ_JAFBFH010000009.1"/>
</dbReference>
<dbReference type="PROSITE" id="PS51257">
    <property type="entry name" value="PROKAR_LIPOPROTEIN"/>
    <property type="match status" value="1"/>
</dbReference>
<dbReference type="SUPFAM" id="SSF50952">
    <property type="entry name" value="Soluble quinoprotein glucose dehydrogenase"/>
    <property type="match status" value="1"/>
</dbReference>
<reference evidence="2 3" key="1">
    <citation type="submission" date="2021-01" db="EMBL/GenBank/DDBJ databases">
        <title>Genomic Encyclopedia of Type Strains, Phase IV (KMG-IV): sequencing the most valuable type-strain genomes for metagenomic binning, comparative biology and taxonomic classification.</title>
        <authorList>
            <person name="Goeker M."/>
        </authorList>
    </citation>
    <scope>NUCLEOTIDE SEQUENCE [LARGE SCALE GENOMIC DNA]</scope>
    <source>
        <strain evidence="2 3">DSM 105453</strain>
    </source>
</reference>
<name>A0ABS2R528_9BACI</name>
<dbReference type="InterPro" id="IPR011041">
    <property type="entry name" value="Quinoprot_gluc/sorb_DH_b-prop"/>
</dbReference>
<dbReference type="PANTHER" id="PTHR19328">
    <property type="entry name" value="HEDGEHOG-INTERACTING PROTEIN"/>
    <property type="match status" value="1"/>
</dbReference>
<accession>A0ABS2R528</accession>
<evidence type="ECO:0000259" key="1">
    <source>
        <dbReference type="Pfam" id="PF07995"/>
    </source>
</evidence>
<gene>
    <name evidence="2" type="ORF">JOC94_001732</name>
</gene>